<dbReference type="EMBL" id="JAEHFV010000010">
    <property type="protein sequence ID" value="MBK0371239.1"/>
    <property type="molecule type" value="Genomic_DNA"/>
</dbReference>
<dbReference type="CDD" id="cd02513">
    <property type="entry name" value="CMP-NeuAc_Synthase"/>
    <property type="match status" value="1"/>
</dbReference>
<dbReference type="Pfam" id="PF02348">
    <property type="entry name" value="CTP_transf_3"/>
    <property type="match status" value="1"/>
</dbReference>
<gene>
    <name evidence="1" type="ORF">I5M07_15535</name>
</gene>
<keyword evidence="1" id="KW-0808">Transferase</keyword>
<evidence type="ECO:0000313" key="1">
    <source>
        <dbReference type="EMBL" id="MBK0371239.1"/>
    </source>
</evidence>
<dbReference type="Gene3D" id="3.90.550.10">
    <property type="entry name" value="Spore Coat Polysaccharide Biosynthesis Protein SpsA, Chain A"/>
    <property type="match status" value="1"/>
</dbReference>
<evidence type="ECO:0000313" key="2">
    <source>
        <dbReference type="Proteomes" id="UP000609172"/>
    </source>
</evidence>
<dbReference type="InterPro" id="IPR003329">
    <property type="entry name" value="Cytidylyl_trans"/>
</dbReference>
<dbReference type="GO" id="GO:0008781">
    <property type="term" value="F:N-acylneuraminate cytidylyltransferase activity"/>
    <property type="evidence" value="ECO:0007669"/>
    <property type="project" value="TreeGrafter"/>
</dbReference>
<dbReference type="SUPFAM" id="SSF53448">
    <property type="entry name" value="Nucleotide-diphospho-sugar transferases"/>
    <property type="match status" value="1"/>
</dbReference>
<dbReference type="RefSeq" id="WP_200107367.1">
    <property type="nucleotide sequence ID" value="NZ_JAEHFV010000010.1"/>
</dbReference>
<name>A0A934PQV6_9FLAO</name>
<dbReference type="Proteomes" id="UP000609172">
    <property type="component" value="Unassembled WGS sequence"/>
</dbReference>
<organism evidence="1 2">
    <name type="scientific">Flavobacterium agrisoli</name>
    <dbReference type="NCBI Taxonomy" id="2793066"/>
    <lineage>
        <taxon>Bacteria</taxon>
        <taxon>Pseudomonadati</taxon>
        <taxon>Bacteroidota</taxon>
        <taxon>Flavobacteriia</taxon>
        <taxon>Flavobacteriales</taxon>
        <taxon>Flavobacteriaceae</taxon>
        <taxon>Flavobacterium</taxon>
    </lineage>
</organism>
<proteinExistence type="predicted"/>
<keyword evidence="1" id="KW-0548">Nucleotidyltransferase</keyword>
<dbReference type="PANTHER" id="PTHR21485">
    <property type="entry name" value="HAD SUPERFAMILY MEMBERS CMAS AND KDSC"/>
    <property type="match status" value="1"/>
</dbReference>
<sequence length="229" mass="26132">MKTISIIPARGGSKRLPEKNIKLLGGIPLIVHSILYAQANKEIIDEVYVSTDDQKIKEIALQYGAKVMDRPEDISGDFEPTVSAVKHTLEQITDEVENVVLLQPTNPLRPENLMKEAFQEFIKNNCDSLFTVTRNHQKFGKIIADKYIPFNYEIGQRSQDLEPLYFENGLLYITKASLILPLDCARSDSKIISENAYPFDVNHVFANVDIDTQEDFDYAEYLYKKLQTP</sequence>
<dbReference type="InterPro" id="IPR050793">
    <property type="entry name" value="CMP-NeuNAc_synthase"/>
</dbReference>
<protein>
    <submittedName>
        <fullName evidence="1">Acylneuraminate cytidylyltransferase family protein</fullName>
    </submittedName>
</protein>
<accession>A0A934PQV6</accession>
<keyword evidence="2" id="KW-1185">Reference proteome</keyword>
<dbReference type="PANTHER" id="PTHR21485:SF6">
    <property type="entry name" value="N-ACYLNEURAMINATE CYTIDYLYLTRANSFERASE-RELATED"/>
    <property type="match status" value="1"/>
</dbReference>
<dbReference type="AlphaFoldDB" id="A0A934PQV6"/>
<reference evidence="1" key="1">
    <citation type="submission" date="2020-12" db="EMBL/GenBank/DDBJ databases">
        <title>Bacterial novel species Flavobacterium sp. SE-1-e isolated from soil.</title>
        <authorList>
            <person name="Jung H.-Y."/>
        </authorList>
    </citation>
    <scope>NUCLEOTIDE SEQUENCE</scope>
    <source>
        <strain evidence="1">SE-1-e</strain>
    </source>
</reference>
<comment type="caution">
    <text evidence="1">The sequence shown here is derived from an EMBL/GenBank/DDBJ whole genome shotgun (WGS) entry which is preliminary data.</text>
</comment>
<dbReference type="InterPro" id="IPR029044">
    <property type="entry name" value="Nucleotide-diphossugar_trans"/>
</dbReference>